<feature type="compositionally biased region" description="Basic residues" evidence="1">
    <location>
        <begin position="66"/>
        <end position="75"/>
    </location>
</feature>
<accession>A0A8T1X1N4</accession>
<dbReference type="EMBL" id="JAGDFL010000095">
    <property type="protein sequence ID" value="KAG7397933.1"/>
    <property type="molecule type" value="Genomic_DNA"/>
</dbReference>
<evidence type="ECO:0000256" key="1">
    <source>
        <dbReference type="SAM" id="MobiDB-lite"/>
    </source>
</evidence>
<keyword evidence="3" id="KW-1185">Reference proteome</keyword>
<dbReference type="AlphaFoldDB" id="A0A8T1X1N4"/>
<evidence type="ECO:0000313" key="2">
    <source>
        <dbReference type="EMBL" id="KAG7397933.1"/>
    </source>
</evidence>
<feature type="region of interest" description="Disordered" evidence="1">
    <location>
        <begin position="64"/>
        <end position="85"/>
    </location>
</feature>
<dbReference type="OrthoDB" id="125130at2759"/>
<comment type="caution">
    <text evidence="2">The sequence shown here is derived from an EMBL/GenBank/DDBJ whole genome shotgun (WGS) entry which is preliminary data.</text>
</comment>
<evidence type="ECO:0000313" key="3">
    <source>
        <dbReference type="Proteomes" id="UP000693981"/>
    </source>
</evidence>
<proteinExistence type="predicted"/>
<feature type="region of interest" description="Disordered" evidence="1">
    <location>
        <begin position="100"/>
        <end position="120"/>
    </location>
</feature>
<feature type="region of interest" description="Disordered" evidence="1">
    <location>
        <begin position="187"/>
        <end position="210"/>
    </location>
</feature>
<sequence length="210" mass="23791">MQSVVPSLATSTARTKPLAPSSIAVEAGKNDWSWLNKITVQKHQTDTSELHRHQWKMLQRTLTTFSRHKQRPKKNSFKDNEPHSYSEEIQQYIAESTANLNCGDEPQDSSDDDDDSDSDIAIPRNAEIFDFSDFVDDYVVPPVEVPRTYCLQDRQGGTLVAGDYVTFTNWAFKRQLRHIGDLCPIPERGEPGQDEDEPSQGIYSGMTVEL</sequence>
<protein>
    <submittedName>
        <fullName evidence="2">Uncharacterized protein</fullName>
    </submittedName>
</protein>
<name>A0A8T1X1N4_9STRA</name>
<feature type="compositionally biased region" description="Acidic residues" evidence="1">
    <location>
        <begin position="105"/>
        <end position="118"/>
    </location>
</feature>
<dbReference type="Proteomes" id="UP000693981">
    <property type="component" value="Unassembled WGS sequence"/>
</dbReference>
<feature type="compositionally biased region" description="Basic and acidic residues" evidence="1">
    <location>
        <begin position="76"/>
        <end position="85"/>
    </location>
</feature>
<gene>
    <name evidence="2" type="ORF">PHYBOEH_011932</name>
</gene>
<organism evidence="2 3">
    <name type="scientific">Phytophthora boehmeriae</name>
    <dbReference type="NCBI Taxonomy" id="109152"/>
    <lineage>
        <taxon>Eukaryota</taxon>
        <taxon>Sar</taxon>
        <taxon>Stramenopiles</taxon>
        <taxon>Oomycota</taxon>
        <taxon>Peronosporomycetes</taxon>
        <taxon>Peronosporales</taxon>
        <taxon>Peronosporaceae</taxon>
        <taxon>Phytophthora</taxon>
    </lineage>
</organism>
<reference evidence="2" key="1">
    <citation type="submission" date="2021-02" db="EMBL/GenBank/DDBJ databases">
        <authorList>
            <person name="Palmer J.M."/>
        </authorList>
    </citation>
    <scope>NUCLEOTIDE SEQUENCE</scope>
    <source>
        <strain evidence="2">SCRP23</strain>
    </source>
</reference>